<dbReference type="InterPro" id="IPR002156">
    <property type="entry name" value="RNaseH_domain"/>
</dbReference>
<dbReference type="GO" id="GO:0003676">
    <property type="term" value="F:nucleic acid binding"/>
    <property type="evidence" value="ECO:0007669"/>
    <property type="project" value="InterPro"/>
</dbReference>
<dbReference type="OrthoDB" id="992137at2759"/>
<evidence type="ECO:0000313" key="3">
    <source>
        <dbReference type="EMBL" id="KAF7839250.1"/>
    </source>
</evidence>
<dbReference type="Proteomes" id="UP000634136">
    <property type="component" value="Unassembled WGS sequence"/>
</dbReference>
<feature type="domain" description="Reverse transcriptase zinc-binding" evidence="2">
    <location>
        <begin position="112"/>
        <end position="174"/>
    </location>
</feature>
<protein>
    <submittedName>
        <fullName evidence="3">Ribonuclease H</fullName>
    </submittedName>
</protein>
<dbReference type="GO" id="GO:0004523">
    <property type="term" value="F:RNA-DNA hybrid ribonuclease activity"/>
    <property type="evidence" value="ECO:0007669"/>
    <property type="project" value="InterPro"/>
</dbReference>
<reference evidence="3" key="1">
    <citation type="submission" date="2020-09" db="EMBL/GenBank/DDBJ databases">
        <title>Genome-Enabled Discovery of Anthraquinone Biosynthesis in Senna tora.</title>
        <authorList>
            <person name="Kang S.-H."/>
            <person name="Pandey R.P."/>
            <person name="Lee C.-M."/>
            <person name="Sim J.-S."/>
            <person name="Jeong J.-T."/>
            <person name="Choi B.-S."/>
            <person name="Jung M."/>
            <person name="Ginzburg D."/>
            <person name="Zhao K."/>
            <person name="Won S.Y."/>
            <person name="Oh T.-J."/>
            <person name="Yu Y."/>
            <person name="Kim N.-H."/>
            <person name="Lee O.R."/>
            <person name="Lee T.-H."/>
            <person name="Bashyal P."/>
            <person name="Kim T.-S."/>
            <person name="Lee W.-H."/>
            <person name="Kawkins C."/>
            <person name="Kim C.-K."/>
            <person name="Kim J.S."/>
            <person name="Ahn B.O."/>
            <person name="Rhee S.Y."/>
            <person name="Sohng J.K."/>
        </authorList>
    </citation>
    <scope>NUCLEOTIDE SEQUENCE</scope>
    <source>
        <tissue evidence="3">Leaf</tissue>
    </source>
</reference>
<comment type="caution">
    <text evidence="3">The sequence shown here is derived from an EMBL/GenBank/DDBJ whole genome shotgun (WGS) entry which is preliminary data.</text>
</comment>
<proteinExistence type="predicted"/>
<gene>
    <name evidence="3" type="ORF">G2W53_007732</name>
</gene>
<accession>A0A835CG31</accession>
<feature type="domain" description="RNase H type-1" evidence="1">
    <location>
        <begin position="302"/>
        <end position="340"/>
    </location>
</feature>
<name>A0A835CG31_9FABA</name>
<dbReference type="Gene3D" id="3.30.420.10">
    <property type="entry name" value="Ribonuclease H-like superfamily/Ribonuclease H"/>
    <property type="match status" value="1"/>
</dbReference>
<evidence type="ECO:0000259" key="2">
    <source>
        <dbReference type="Pfam" id="PF13966"/>
    </source>
</evidence>
<dbReference type="CDD" id="cd06222">
    <property type="entry name" value="RNase_H_like"/>
    <property type="match status" value="1"/>
</dbReference>
<evidence type="ECO:0000259" key="1">
    <source>
        <dbReference type="Pfam" id="PF13456"/>
    </source>
</evidence>
<keyword evidence="4" id="KW-1185">Reference proteome</keyword>
<dbReference type="Pfam" id="PF13456">
    <property type="entry name" value="RVT_3"/>
    <property type="match status" value="1"/>
</dbReference>
<dbReference type="InterPro" id="IPR026960">
    <property type="entry name" value="RVT-Znf"/>
</dbReference>
<evidence type="ECO:0000313" key="4">
    <source>
        <dbReference type="Proteomes" id="UP000634136"/>
    </source>
</evidence>
<organism evidence="3 4">
    <name type="scientific">Senna tora</name>
    <dbReference type="NCBI Taxonomy" id="362788"/>
    <lineage>
        <taxon>Eukaryota</taxon>
        <taxon>Viridiplantae</taxon>
        <taxon>Streptophyta</taxon>
        <taxon>Embryophyta</taxon>
        <taxon>Tracheophyta</taxon>
        <taxon>Spermatophyta</taxon>
        <taxon>Magnoliopsida</taxon>
        <taxon>eudicotyledons</taxon>
        <taxon>Gunneridae</taxon>
        <taxon>Pentapetalae</taxon>
        <taxon>rosids</taxon>
        <taxon>fabids</taxon>
        <taxon>Fabales</taxon>
        <taxon>Fabaceae</taxon>
        <taxon>Caesalpinioideae</taxon>
        <taxon>Cassia clade</taxon>
        <taxon>Senna</taxon>
    </lineage>
</organism>
<dbReference type="Pfam" id="PF13966">
    <property type="entry name" value="zf-RVT"/>
    <property type="match status" value="1"/>
</dbReference>
<dbReference type="InterPro" id="IPR036397">
    <property type="entry name" value="RNaseH_sf"/>
</dbReference>
<sequence>MFEVRGKPTDSSFWRYIVRILPKFRGQIVWEVGNGATIDFWDDKWNSKDMVLREFTVSNEHDIRSSVKISDFVNVQHQWDIGKLTNTLAKPAVDKILSFAPLDSSAGPDVPLWNHGKIQYKHKLLMWRICHNSLPTRSKTASWSDSSAICPRCQASWESNLHVFRDCPSATRIWNSFINSKDRHIFYILPLEEWIHWNTQRKSVFSNIPWKSLFAIICSFLWDWRNRVVNEPEFVYPVEAHKVILNSAKKQMEAWNVGVIPTQIRRSIVIIPWEKPEDGWIKVNNDGSVAVNCFTNGPRVDKVCHPAVKRVWDLLSKDWVVKIKHIPRTSNTCADILAKRSLVNSSRIVILYCMPDFVKDVVLKEALSDVSLRDPGG</sequence>
<dbReference type="AlphaFoldDB" id="A0A835CG31"/>
<dbReference type="EMBL" id="JAAIUW010000003">
    <property type="protein sequence ID" value="KAF7839250.1"/>
    <property type="molecule type" value="Genomic_DNA"/>
</dbReference>
<dbReference type="InterPro" id="IPR044730">
    <property type="entry name" value="RNase_H-like_dom_plant"/>
</dbReference>